<dbReference type="AlphaFoldDB" id="A0A6J7CG47"/>
<proteinExistence type="predicted"/>
<dbReference type="EMBL" id="CAFBLI010000009">
    <property type="protein sequence ID" value="CAB4856986.1"/>
    <property type="molecule type" value="Genomic_DNA"/>
</dbReference>
<sequence>MLLLGLKMMPKLDDTGIHLVGNLAIAGHRRLNERVMPQDINYKIIYPILFPCNNFTIPVIILSARAVLLNVVNCKGN</sequence>
<name>A0A6J7CG47_9ZZZZ</name>
<accession>A0A6J7CG47</accession>
<gene>
    <name evidence="1" type="ORF">UFOPK3306_00208</name>
</gene>
<reference evidence="1" key="1">
    <citation type="submission" date="2020-05" db="EMBL/GenBank/DDBJ databases">
        <authorList>
            <person name="Chiriac C."/>
            <person name="Salcher M."/>
            <person name="Ghai R."/>
            <person name="Kavagutti S V."/>
        </authorList>
    </citation>
    <scope>NUCLEOTIDE SEQUENCE</scope>
</reference>
<evidence type="ECO:0000313" key="1">
    <source>
        <dbReference type="EMBL" id="CAB4856986.1"/>
    </source>
</evidence>
<protein>
    <submittedName>
        <fullName evidence="1">Unannotated protein</fullName>
    </submittedName>
</protein>
<organism evidence="1">
    <name type="scientific">freshwater metagenome</name>
    <dbReference type="NCBI Taxonomy" id="449393"/>
    <lineage>
        <taxon>unclassified sequences</taxon>
        <taxon>metagenomes</taxon>
        <taxon>ecological metagenomes</taxon>
    </lineage>
</organism>